<dbReference type="GO" id="GO:0000145">
    <property type="term" value="C:exocyst"/>
    <property type="evidence" value="ECO:0007669"/>
    <property type="project" value="UniProtKB-UniRule"/>
</dbReference>
<dbReference type="Pfam" id="PF20651">
    <property type="entry name" value="EXOC6_Sec15_N"/>
    <property type="match status" value="1"/>
</dbReference>
<sequence length="780" mass="88372">MMRRQRPTFTSAELELQLQQISLDPTSATAENLEALTPLIKSIQETDTEQLYLRSLDRFVEEKEHEIEKICGSNYEDFVSSVLTLSTVRQGTGHLRKRIGELDGQMGDVGRALGEKKRTLLEQKKVARNMDDAIETLQTCLRLLDLVHRVGDMIREGKYWGALRMIEDLSHLPPPSISNTPFYLHLISSLPSLRLSIKDAVTASTKSWLFDIRESSALVGKLALEQMGARIKKWRAKREKDGGIRLARIGGSLEIVSNERVEFNALDNDQIKIDFRPLYQCVHIHEALDSKAELQRNYQEDRKTQADLIMAARSATNPDTLMTTLPHLMQELVGFFIIEAHVLKSVTDFRSQRDVDDLWDEMCRRIIGVVSLGLKGCSDLNVFLESKTNILLFVQTLEGYGYDISELNGLLITLFERYSELLIRKFSADFDHIVRDDDNLPMMVNDQTEFDQVSGVCWLATGEMESLAMQGFPQPMPFSQTYPMCCINIRDFVEQFYQFADGVTQHHVDIDEVLRKSLDDLLTVHVSKQTAHRLRTTSNLSQIAQIVINLGYFSIAVEELEGVLMNLRASQRGGPITLSAANSFADTLRIAQTRIDAVIASKLESFFELSEYNWLPKSASANIEPSTYVFEMITFLTAYVDSVLIGLPDETKTRAYENALKRINQWFMETLTGRDVQRYNEAALTLVLADVTFIETEIQRLGRPGLDHVFDEVKLSINVILSDAVHAFLETSIRQLSYTAVKPHRLSTMLSKLASGSQAMGAHSKAERRRAEALEVARVR</sequence>
<dbReference type="Gene3D" id="1.10.357.30">
    <property type="entry name" value="Exocyst complex subunit Sec15 C-terminal domain, N-terminal subdomain"/>
    <property type="match status" value="1"/>
</dbReference>
<dbReference type="STRING" id="105984.A0A427XHV5"/>
<dbReference type="InterPro" id="IPR007225">
    <property type="entry name" value="EXOC6/Sec15"/>
</dbReference>
<dbReference type="InterPro" id="IPR046361">
    <property type="entry name" value="EXOC6/Sec15_C"/>
</dbReference>
<dbReference type="Proteomes" id="UP000279236">
    <property type="component" value="Unassembled WGS sequence"/>
</dbReference>
<dbReference type="GO" id="GO:0016020">
    <property type="term" value="C:membrane"/>
    <property type="evidence" value="ECO:0007669"/>
    <property type="project" value="TreeGrafter"/>
</dbReference>
<dbReference type="OrthoDB" id="10267033at2759"/>
<dbReference type="Pfam" id="PF04091">
    <property type="entry name" value="Sec15_C"/>
    <property type="match status" value="1"/>
</dbReference>
<keyword evidence="5" id="KW-1185">Reference proteome</keyword>
<proteinExistence type="inferred from homology"/>
<evidence type="ECO:0000313" key="5">
    <source>
        <dbReference type="Proteomes" id="UP000279236"/>
    </source>
</evidence>
<dbReference type="InterPro" id="IPR048359">
    <property type="entry name" value="EXOC6_Sec15_N"/>
</dbReference>
<feature type="domain" description="Exocyst complex component EXOC6/Sec15 N-terminal" evidence="3">
    <location>
        <begin position="56"/>
        <end position="223"/>
    </location>
</feature>
<dbReference type="PANTHER" id="PTHR12702:SF0">
    <property type="entry name" value="EXOCYST COMPLEX COMPONENT 6"/>
    <property type="match status" value="1"/>
</dbReference>
<dbReference type="GO" id="GO:0006886">
    <property type="term" value="P:intracellular protein transport"/>
    <property type="evidence" value="ECO:0007669"/>
    <property type="project" value="InterPro"/>
</dbReference>
<name>A0A427XHV5_9TREE</name>
<organism evidence="4 5">
    <name type="scientific">Apiotrichum porosum</name>
    <dbReference type="NCBI Taxonomy" id="105984"/>
    <lineage>
        <taxon>Eukaryota</taxon>
        <taxon>Fungi</taxon>
        <taxon>Dikarya</taxon>
        <taxon>Basidiomycota</taxon>
        <taxon>Agaricomycotina</taxon>
        <taxon>Tremellomycetes</taxon>
        <taxon>Trichosporonales</taxon>
        <taxon>Trichosporonaceae</taxon>
        <taxon>Apiotrichum</taxon>
    </lineage>
</organism>
<dbReference type="RefSeq" id="XP_028473471.1">
    <property type="nucleotide sequence ID" value="XM_028617793.1"/>
</dbReference>
<keyword evidence="1" id="KW-0813">Transport</keyword>
<dbReference type="PANTHER" id="PTHR12702">
    <property type="entry name" value="SEC15"/>
    <property type="match status" value="1"/>
</dbReference>
<evidence type="ECO:0000259" key="2">
    <source>
        <dbReference type="Pfam" id="PF04091"/>
    </source>
</evidence>
<dbReference type="FunFam" id="1.10.357.30:FF:000004">
    <property type="entry name" value="Exocyst complex component SEC15"/>
    <property type="match status" value="1"/>
</dbReference>
<comment type="similarity">
    <text evidence="1">Belongs to the SEC15 family.</text>
</comment>
<reference evidence="4 5" key="1">
    <citation type="submission" date="2018-11" db="EMBL/GenBank/DDBJ databases">
        <title>Genome sequence of Apiotrichum porosum DSM 27194.</title>
        <authorList>
            <person name="Aliyu H."/>
            <person name="Gorte O."/>
            <person name="Ochsenreither K."/>
        </authorList>
    </citation>
    <scope>NUCLEOTIDE SEQUENCE [LARGE SCALE GENOMIC DNA]</scope>
    <source>
        <strain evidence="4 5">DSM 27194</strain>
    </source>
</reference>
<gene>
    <name evidence="4" type="ORF">EHS24_002043</name>
</gene>
<comment type="caution">
    <text evidence="4">The sequence shown here is derived from an EMBL/GenBank/DDBJ whole genome shotgun (WGS) entry which is preliminary data.</text>
</comment>
<dbReference type="AlphaFoldDB" id="A0A427XHV5"/>
<evidence type="ECO:0000259" key="3">
    <source>
        <dbReference type="Pfam" id="PF20651"/>
    </source>
</evidence>
<comment type="function">
    <text evidence="1">Component of the exocyst complex involved in the docking of exocytic vesicles with fusion sites on the plasma membrane.</text>
</comment>
<dbReference type="InterPro" id="IPR042045">
    <property type="entry name" value="EXOC6/Sec15_C_dom1"/>
</dbReference>
<evidence type="ECO:0000256" key="1">
    <source>
        <dbReference type="PIRNR" id="PIRNR025007"/>
    </source>
</evidence>
<evidence type="ECO:0000313" key="4">
    <source>
        <dbReference type="EMBL" id="RSH78324.1"/>
    </source>
</evidence>
<dbReference type="GeneID" id="39586586"/>
<dbReference type="PIRSF" id="PIRSF025007">
    <property type="entry name" value="Sec15"/>
    <property type="match status" value="1"/>
</dbReference>
<feature type="domain" description="Exocyst complex subunit EXOC6/Sec15 C-terminal" evidence="2">
    <location>
        <begin position="406"/>
        <end position="752"/>
    </location>
</feature>
<dbReference type="GO" id="GO:0090522">
    <property type="term" value="P:vesicle tethering involved in exocytosis"/>
    <property type="evidence" value="ECO:0007669"/>
    <property type="project" value="UniProtKB-UniRule"/>
</dbReference>
<accession>A0A427XHV5</accession>
<protein>
    <recommendedName>
        <fullName evidence="1">Exocyst complex component SEC15</fullName>
    </recommendedName>
</protein>
<dbReference type="EMBL" id="RSCE01000012">
    <property type="protein sequence ID" value="RSH78324.1"/>
    <property type="molecule type" value="Genomic_DNA"/>
</dbReference>
<keyword evidence="1" id="KW-0268">Exocytosis</keyword>
<dbReference type="GO" id="GO:0006893">
    <property type="term" value="P:Golgi to plasma membrane transport"/>
    <property type="evidence" value="ECO:0007669"/>
    <property type="project" value="TreeGrafter"/>
</dbReference>